<reference evidence="2 3" key="1">
    <citation type="submission" date="2024-02" db="EMBL/GenBank/DDBJ databases">
        <title>Roseibium algae sp. nov., isolated from marine alga (Grateloupia sp.), showing potential in myo-inositol conversion.</title>
        <authorList>
            <person name="Wang Y."/>
        </authorList>
    </citation>
    <scope>NUCLEOTIDE SEQUENCE [LARGE SCALE GENOMIC DNA]</scope>
    <source>
        <strain evidence="2 3">H3510</strain>
    </source>
</reference>
<proteinExistence type="predicted"/>
<keyword evidence="1" id="KW-0812">Transmembrane</keyword>
<sequence>MINKADETDADAKGFELSNFLEEIRNDPWLFAALGIGTMLSLGVLIMHVCCFAA</sequence>
<dbReference type="Proteomes" id="UP001385499">
    <property type="component" value="Unassembled WGS sequence"/>
</dbReference>
<evidence type="ECO:0000256" key="1">
    <source>
        <dbReference type="SAM" id="Phobius"/>
    </source>
</evidence>
<evidence type="ECO:0000313" key="2">
    <source>
        <dbReference type="EMBL" id="MEJ8473843.1"/>
    </source>
</evidence>
<gene>
    <name evidence="2" type="ORF">V6575_07075</name>
</gene>
<organism evidence="2 3">
    <name type="scientific">Roseibium algae</name>
    <dbReference type="NCBI Taxonomy" id="3123038"/>
    <lineage>
        <taxon>Bacteria</taxon>
        <taxon>Pseudomonadati</taxon>
        <taxon>Pseudomonadota</taxon>
        <taxon>Alphaproteobacteria</taxon>
        <taxon>Hyphomicrobiales</taxon>
        <taxon>Stappiaceae</taxon>
        <taxon>Roseibium</taxon>
    </lineage>
</organism>
<accession>A0ABU8TI52</accession>
<keyword evidence="1" id="KW-1133">Transmembrane helix</keyword>
<comment type="caution">
    <text evidence="2">The sequence shown here is derived from an EMBL/GenBank/DDBJ whole genome shotgun (WGS) entry which is preliminary data.</text>
</comment>
<name>A0ABU8TI52_9HYPH</name>
<keyword evidence="3" id="KW-1185">Reference proteome</keyword>
<keyword evidence="1" id="KW-0472">Membrane</keyword>
<evidence type="ECO:0000313" key="3">
    <source>
        <dbReference type="Proteomes" id="UP001385499"/>
    </source>
</evidence>
<dbReference type="RefSeq" id="WP_340273516.1">
    <property type="nucleotide sequence ID" value="NZ_JBAKIA010000004.1"/>
</dbReference>
<dbReference type="EMBL" id="JBAKIA010000004">
    <property type="protein sequence ID" value="MEJ8473843.1"/>
    <property type="molecule type" value="Genomic_DNA"/>
</dbReference>
<feature type="transmembrane region" description="Helical" evidence="1">
    <location>
        <begin position="29"/>
        <end position="53"/>
    </location>
</feature>
<protein>
    <submittedName>
        <fullName evidence="2">Uncharacterized protein</fullName>
    </submittedName>
</protein>